<sequence length="349" mass="39549">MAHKKAGGSTNNGRDSNAKRLGVKRYGGERVSCGSIIIRQRGTRILPGNQRWTGPGPHHFRQGGRRGNLRVGGQRSSPCQRVPRGCCRSSGSLGSEQHESRYSPPVLQRHRHLLLRQRVPDWRNQTGHARRSLRTLPPVLHGRTAHRRHPGAHRTNAAQVQPGRLTPQLLAPETRNGSRHRLPFCYPAKPRHSLHLSQPACVPSSCVPSGGSLMPRYVPKTVREYGRMHLAERLLENGWQCFIARRSPNEDEVIAGIPAVEREVRLKFHSQEGSQAVRFYDAEGLDWDWQCLVITTSVLEQTPVTYLMLRTDVQAEGRLEEEFEGAWWLHPDVFCVYDFKEAWHKLAGL</sequence>
<evidence type="ECO:0000256" key="3">
    <source>
        <dbReference type="ARBA" id="ARBA00023274"/>
    </source>
</evidence>
<dbReference type="GO" id="GO:0003735">
    <property type="term" value="F:structural constituent of ribosome"/>
    <property type="evidence" value="ECO:0007669"/>
    <property type="project" value="InterPro"/>
</dbReference>
<keyword evidence="6" id="KW-1185">Reference proteome</keyword>
<feature type="region of interest" description="Disordered" evidence="4">
    <location>
        <begin position="1"/>
        <end position="23"/>
    </location>
</feature>
<protein>
    <submittedName>
        <fullName evidence="5">50S ribosomal protein L27, chloroplastic</fullName>
    </submittedName>
</protein>
<feature type="compositionally biased region" description="Low complexity" evidence="4">
    <location>
        <begin position="84"/>
        <end position="95"/>
    </location>
</feature>
<keyword evidence="3" id="KW-0687">Ribonucleoprotein</keyword>
<dbReference type="PANTHER" id="PTHR15893">
    <property type="entry name" value="RIBOSOMAL PROTEIN L27"/>
    <property type="match status" value="1"/>
</dbReference>
<dbReference type="Pfam" id="PF01016">
    <property type="entry name" value="Ribosomal_L27"/>
    <property type="match status" value="1"/>
</dbReference>
<dbReference type="AlphaFoldDB" id="A0AA35T8V1"/>
<dbReference type="InterPro" id="IPR018261">
    <property type="entry name" value="Ribosomal_bL27_CS"/>
</dbReference>
<dbReference type="EMBL" id="CASHTH010003292">
    <property type="protein sequence ID" value="CAI8042931.1"/>
    <property type="molecule type" value="Genomic_DNA"/>
</dbReference>
<gene>
    <name evidence="5" type="ORF">GBAR_LOCUS23821</name>
</gene>
<comment type="caution">
    <text evidence="5">The sequence shown here is derived from an EMBL/GenBank/DDBJ whole genome shotgun (WGS) entry which is preliminary data.</text>
</comment>
<feature type="compositionally biased region" description="Basic residues" evidence="4">
    <location>
        <begin position="58"/>
        <end position="68"/>
    </location>
</feature>
<evidence type="ECO:0000313" key="6">
    <source>
        <dbReference type="Proteomes" id="UP001174909"/>
    </source>
</evidence>
<dbReference type="SUPFAM" id="SSF110324">
    <property type="entry name" value="Ribosomal L27 protein-like"/>
    <property type="match status" value="1"/>
</dbReference>
<evidence type="ECO:0000256" key="2">
    <source>
        <dbReference type="ARBA" id="ARBA00022980"/>
    </source>
</evidence>
<organism evidence="5 6">
    <name type="scientific">Geodia barretti</name>
    <name type="common">Barrett's horny sponge</name>
    <dbReference type="NCBI Taxonomy" id="519541"/>
    <lineage>
        <taxon>Eukaryota</taxon>
        <taxon>Metazoa</taxon>
        <taxon>Porifera</taxon>
        <taxon>Demospongiae</taxon>
        <taxon>Heteroscleromorpha</taxon>
        <taxon>Tetractinellida</taxon>
        <taxon>Astrophorina</taxon>
        <taxon>Geodiidae</taxon>
        <taxon>Geodia</taxon>
    </lineage>
</organism>
<dbReference type="InterPro" id="IPR001684">
    <property type="entry name" value="Ribosomal_bL27"/>
</dbReference>
<dbReference type="Gene3D" id="2.40.50.100">
    <property type="match status" value="1"/>
</dbReference>
<dbReference type="GO" id="GO:0006412">
    <property type="term" value="P:translation"/>
    <property type="evidence" value="ECO:0007669"/>
    <property type="project" value="InterPro"/>
</dbReference>
<keyword evidence="2 5" id="KW-0689">Ribosomal protein</keyword>
<dbReference type="PROSITE" id="PS00831">
    <property type="entry name" value="RIBOSOMAL_L27"/>
    <property type="match status" value="1"/>
</dbReference>
<dbReference type="Proteomes" id="UP001174909">
    <property type="component" value="Unassembled WGS sequence"/>
</dbReference>
<reference evidence="5" key="1">
    <citation type="submission" date="2023-03" db="EMBL/GenBank/DDBJ databases">
        <authorList>
            <person name="Steffen K."/>
            <person name="Cardenas P."/>
        </authorList>
    </citation>
    <scope>NUCLEOTIDE SEQUENCE</scope>
</reference>
<dbReference type="GO" id="GO:0022625">
    <property type="term" value="C:cytosolic large ribosomal subunit"/>
    <property type="evidence" value="ECO:0007669"/>
    <property type="project" value="TreeGrafter"/>
</dbReference>
<accession>A0AA35T8V1</accession>
<evidence type="ECO:0000256" key="4">
    <source>
        <dbReference type="SAM" id="MobiDB-lite"/>
    </source>
</evidence>
<evidence type="ECO:0000256" key="1">
    <source>
        <dbReference type="ARBA" id="ARBA00010797"/>
    </source>
</evidence>
<evidence type="ECO:0000313" key="5">
    <source>
        <dbReference type="EMBL" id="CAI8042931.1"/>
    </source>
</evidence>
<name>A0AA35T8V1_GEOBA</name>
<comment type="similarity">
    <text evidence="1">Belongs to the bacterial ribosomal protein bL27 family.</text>
</comment>
<feature type="region of interest" description="Disordered" evidence="4">
    <location>
        <begin position="47"/>
        <end position="105"/>
    </location>
</feature>
<proteinExistence type="inferred from homology"/>
<dbReference type="PANTHER" id="PTHR15893:SF0">
    <property type="entry name" value="LARGE RIBOSOMAL SUBUNIT PROTEIN BL27M"/>
    <property type="match status" value="1"/>
</dbReference>
<dbReference type="PRINTS" id="PR00063">
    <property type="entry name" value="RIBOSOMALL27"/>
</dbReference>